<keyword evidence="20" id="KW-0046">Antibiotic resistance</keyword>
<dbReference type="GO" id="GO:0030288">
    <property type="term" value="C:outer membrane-bounded periplasmic space"/>
    <property type="evidence" value="ECO:0007669"/>
    <property type="project" value="TreeGrafter"/>
</dbReference>
<evidence type="ECO:0000256" key="20">
    <source>
        <dbReference type="ARBA" id="ARBA00023251"/>
    </source>
</evidence>
<evidence type="ECO:0000256" key="19">
    <source>
        <dbReference type="ARBA" id="ARBA00023136"/>
    </source>
</evidence>
<comment type="catalytic activity">
    <reaction evidence="25">
        <text>[GlcNAc-(1-&gt;4)-Mur2Ac(oyl-L-Ala-gamma-D-Glu-L-Lys-D-Ala-D-Ala)](n)-di-trans,octa-cis-undecaprenyl diphosphate + beta-D-GlcNAc-(1-&gt;4)-Mur2Ac(oyl-L-Ala-gamma-D-Glu-L-Lys-D-Ala-D-Ala)-di-trans,octa-cis-undecaprenyl diphosphate = [GlcNAc-(1-&gt;4)-Mur2Ac(oyl-L-Ala-gamma-D-Glu-L-Lys-D-Ala-D-Ala)](n+1)-di-trans,octa-cis-undecaprenyl diphosphate + di-trans,octa-cis-undecaprenyl diphosphate + H(+)</text>
        <dbReference type="Rhea" id="RHEA:23708"/>
        <dbReference type="Rhea" id="RHEA-COMP:9602"/>
        <dbReference type="Rhea" id="RHEA-COMP:9603"/>
        <dbReference type="ChEBI" id="CHEBI:15378"/>
        <dbReference type="ChEBI" id="CHEBI:58405"/>
        <dbReference type="ChEBI" id="CHEBI:60033"/>
        <dbReference type="ChEBI" id="CHEBI:78435"/>
        <dbReference type="EC" id="2.4.99.28"/>
    </reaction>
</comment>
<dbReference type="RefSeq" id="WP_169945259.1">
    <property type="nucleotide sequence ID" value="NZ_CP053015.1"/>
</dbReference>
<organism evidence="32 33">
    <name type="scientific">Sphingomonas lacunae</name>
    <dbReference type="NCBI Taxonomy" id="2698828"/>
    <lineage>
        <taxon>Bacteria</taxon>
        <taxon>Pseudomonadati</taxon>
        <taxon>Pseudomonadota</taxon>
        <taxon>Alphaproteobacteria</taxon>
        <taxon>Sphingomonadales</taxon>
        <taxon>Sphingomonadaceae</taxon>
        <taxon>Sphingomonas</taxon>
    </lineage>
</organism>
<comment type="similarity">
    <text evidence="4">In the N-terminal section; belongs to the glycosyltransferase 51 family.</text>
</comment>
<dbReference type="GO" id="GO:0009002">
    <property type="term" value="F:serine-type D-Ala-D-Ala carboxypeptidase activity"/>
    <property type="evidence" value="ECO:0007669"/>
    <property type="project" value="UniProtKB-EC"/>
</dbReference>
<keyword evidence="14" id="KW-0378">Hydrolase</keyword>
<dbReference type="GO" id="GO:0006508">
    <property type="term" value="P:proteolysis"/>
    <property type="evidence" value="ECO:0007669"/>
    <property type="project" value="UniProtKB-KW"/>
</dbReference>
<dbReference type="EMBL" id="CP053015">
    <property type="protein sequence ID" value="QJQ32230.1"/>
    <property type="molecule type" value="Genomic_DNA"/>
</dbReference>
<comment type="similarity">
    <text evidence="3">In the C-terminal section; belongs to the transpeptidase family.</text>
</comment>
<evidence type="ECO:0000256" key="28">
    <source>
        <dbReference type="SAM" id="Phobius"/>
    </source>
</evidence>
<keyword evidence="21" id="KW-0511">Multifunctional enzyme</keyword>
<keyword evidence="15" id="KW-0133">Cell shape</keyword>
<evidence type="ECO:0000256" key="13">
    <source>
        <dbReference type="ARBA" id="ARBA00022692"/>
    </source>
</evidence>
<feature type="compositionally biased region" description="Basic and acidic residues" evidence="27">
    <location>
        <begin position="816"/>
        <end position="855"/>
    </location>
</feature>
<protein>
    <recommendedName>
        <fullName evidence="6">Penicillin-binding protein 1A</fullName>
        <ecNumber evidence="24">2.4.99.28</ecNumber>
        <ecNumber evidence="5">3.4.16.4</ecNumber>
    </recommendedName>
</protein>
<keyword evidence="12" id="KW-0808">Transferase</keyword>
<comment type="catalytic activity">
    <reaction evidence="23">
        <text>Preferential cleavage: (Ac)2-L-Lys-D-Ala-|-D-Ala. Also transpeptidation of peptidyl-alanyl moieties that are N-acyl substituents of D-alanine.</text>
        <dbReference type="EC" id="3.4.16.4"/>
    </reaction>
</comment>
<sequence>MSDTSPTPDTGSASTVSKGKSLRLRLTREADGVADAGRSLFGGVRDWFSRNWHRRWFRWLVWSSCVGLFGLFLLWLLVIRDLPSADRLLTYEPPLPTIVRDVEGVPTHSFARERRVQLDYDEFPPLLVRAFLAAEDRTFWEHGGVDYPGIFGAVVDYVTKLGSGQRARGGSTITQQVAKNILLGDEYSISRKFREILLAYRIESVLTKQQILELYLNEIPLGRQSYGVQAAARAYFDKDVGELTLPEMAFLATLPKAPEKYGRRGQEQAALNRRAYVLREMLRAGWITEQQRAAAAAAPLGLVARRGSQFKDVGGYYMEEVRRELITRFGENADDGPHSVYGGGLWVRTAYNGELQDVAERAMRNAMLRYHGNRGWSGPLATIPLDSWKGRLQSSGLGVDFDDWRVAVVLEKAGGDASIGFPDGETGLLPSGYAAMAARSGGSAYNAMKPGDIILVKRVSGNVYTLRTVPGISGGFIAQSTHSGRVYAMQGGFDSRLQSFNRATQAERQPGSTIKPFVYATALDNEMTPASIIVDGPLCVDQSATLGRKCFRNSGGGAAGPQTMRWGLEQSRNLMTVATANQIGMDKVVATYKRLGIGEYRPYLAFALGAGETTVSKLTNAYAVLVNHGRSLTPRLIDYVQDRRGKVIFPANWRPCQGCNAQDWDGRPMPRFSPSGRQLMDPLTAYQTVHMLEGVIQRGTAKVLRDLNRPLFGKTGTTTGPTDVWFIGGTPDWVAGVYLGYDRPRNLGGYAAGGTMAAPIFKEYARAATRGQPPVPFLAPEGIRMVRIERRSGRRVFGAWPAGGFESPVIWEAFKPETEPRRTARSEEIDEERPATERRRERATSDRPAARRADRDEDFLDRQGQGGIY</sequence>
<evidence type="ECO:0000256" key="1">
    <source>
        <dbReference type="ARBA" id="ARBA00004249"/>
    </source>
</evidence>
<evidence type="ECO:0000256" key="11">
    <source>
        <dbReference type="ARBA" id="ARBA00022676"/>
    </source>
</evidence>
<evidence type="ECO:0000256" key="27">
    <source>
        <dbReference type="SAM" id="MobiDB-lite"/>
    </source>
</evidence>
<evidence type="ECO:0000256" key="2">
    <source>
        <dbReference type="ARBA" id="ARBA00004752"/>
    </source>
</evidence>
<dbReference type="Gene3D" id="3.40.710.10">
    <property type="entry name" value="DD-peptidase/beta-lactamase superfamily"/>
    <property type="match status" value="1"/>
</dbReference>
<dbReference type="SUPFAM" id="SSF53955">
    <property type="entry name" value="Lysozyme-like"/>
    <property type="match status" value="1"/>
</dbReference>
<evidence type="ECO:0000256" key="3">
    <source>
        <dbReference type="ARBA" id="ARBA00007090"/>
    </source>
</evidence>
<keyword evidence="16" id="KW-0735">Signal-anchor</keyword>
<evidence type="ECO:0000256" key="25">
    <source>
        <dbReference type="ARBA" id="ARBA00049902"/>
    </source>
</evidence>
<dbReference type="Proteomes" id="UP000503018">
    <property type="component" value="Chromosome"/>
</dbReference>
<keyword evidence="17" id="KW-0573">Peptidoglycan synthesis</keyword>
<feature type="domain" description="Penicillin-binding protein OB-like" evidence="31">
    <location>
        <begin position="376"/>
        <end position="471"/>
    </location>
</feature>
<evidence type="ECO:0000256" key="16">
    <source>
        <dbReference type="ARBA" id="ARBA00022968"/>
    </source>
</evidence>
<feature type="transmembrane region" description="Helical" evidence="28">
    <location>
        <begin position="59"/>
        <end position="78"/>
    </location>
</feature>
<evidence type="ECO:0000259" key="31">
    <source>
        <dbReference type="Pfam" id="PF17092"/>
    </source>
</evidence>
<proteinExistence type="inferred from homology"/>
<keyword evidence="33" id="KW-1185">Reference proteome</keyword>
<dbReference type="GO" id="GO:0046677">
    <property type="term" value="P:response to antibiotic"/>
    <property type="evidence" value="ECO:0007669"/>
    <property type="project" value="UniProtKB-KW"/>
</dbReference>
<dbReference type="AlphaFoldDB" id="A0A6M4AUZ0"/>
<comment type="subcellular location">
    <subcellularLocation>
        <location evidence="1">Cell inner membrane</location>
        <topology evidence="1">Single-pass type II membrane protein</topology>
    </subcellularLocation>
</comment>
<evidence type="ECO:0000256" key="15">
    <source>
        <dbReference type="ARBA" id="ARBA00022960"/>
    </source>
</evidence>
<feature type="region of interest" description="Disordered" evidence="27">
    <location>
        <begin position="816"/>
        <end position="869"/>
    </location>
</feature>
<feature type="domain" description="Penicillin-binding protein transpeptidase" evidence="29">
    <location>
        <begin position="475"/>
        <end position="763"/>
    </location>
</feature>
<evidence type="ECO:0000313" key="33">
    <source>
        <dbReference type="Proteomes" id="UP000503018"/>
    </source>
</evidence>
<dbReference type="GO" id="GO:0009252">
    <property type="term" value="P:peptidoglycan biosynthetic process"/>
    <property type="evidence" value="ECO:0007669"/>
    <property type="project" value="UniProtKB-UniPathway"/>
</dbReference>
<evidence type="ECO:0000256" key="5">
    <source>
        <dbReference type="ARBA" id="ARBA00012448"/>
    </source>
</evidence>
<dbReference type="GO" id="GO:0008360">
    <property type="term" value="P:regulation of cell shape"/>
    <property type="evidence" value="ECO:0007669"/>
    <property type="project" value="UniProtKB-KW"/>
</dbReference>
<evidence type="ECO:0000256" key="7">
    <source>
        <dbReference type="ARBA" id="ARBA00022475"/>
    </source>
</evidence>
<keyword evidence="13 28" id="KW-0812">Transmembrane</keyword>
<dbReference type="InterPro" id="IPR001264">
    <property type="entry name" value="Glyco_trans_51"/>
</dbReference>
<dbReference type="UniPathway" id="UPA00219"/>
<reference evidence="32 33" key="1">
    <citation type="submission" date="2020-01" db="EMBL/GenBank/DDBJ databases">
        <title>Sphingomonas sp. strain CSW-10.</title>
        <authorList>
            <person name="Chen W.-M."/>
        </authorList>
    </citation>
    <scope>NUCLEOTIDE SEQUENCE [LARGE SCALE GENOMIC DNA]</scope>
    <source>
        <strain evidence="32 33">CSW-10</strain>
    </source>
</reference>
<dbReference type="Pfam" id="PF00912">
    <property type="entry name" value="Transgly"/>
    <property type="match status" value="1"/>
</dbReference>
<comment type="pathway">
    <text evidence="26">Glycan biosynthesis.</text>
</comment>
<evidence type="ECO:0000259" key="29">
    <source>
        <dbReference type="Pfam" id="PF00905"/>
    </source>
</evidence>
<evidence type="ECO:0000256" key="22">
    <source>
        <dbReference type="ARBA" id="ARBA00023316"/>
    </source>
</evidence>
<dbReference type="GO" id="GO:0008658">
    <property type="term" value="F:penicillin binding"/>
    <property type="evidence" value="ECO:0007669"/>
    <property type="project" value="InterPro"/>
</dbReference>
<dbReference type="InterPro" id="IPR036950">
    <property type="entry name" value="PBP_transglycosylase"/>
</dbReference>
<evidence type="ECO:0000256" key="23">
    <source>
        <dbReference type="ARBA" id="ARBA00034000"/>
    </source>
</evidence>
<dbReference type="EC" id="2.4.99.28" evidence="24"/>
<dbReference type="EC" id="3.4.16.4" evidence="5"/>
<evidence type="ECO:0000256" key="12">
    <source>
        <dbReference type="ARBA" id="ARBA00022679"/>
    </source>
</evidence>
<dbReference type="InterPro" id="IPR031376">
    <property type="entry name" value="PCB_OB"/>
</dbReference>
<evidence type="ECO:0000256" key="10">
    <source>
        <dbReference type="ARBA" id="ARBA00022670"/>
    </source>
</evidence>
<dbReference type="KEGG" id="slan:GV829_06985"/>
<dbReference type="InterPro" id="IPR001460">
    <property type="entry name" value="PCN-bd_Tpept"/>
</dbReference>
<keyword evidence="9" id="KW-0121">Carboxypeptidase</keyword>
<dbReference type="FunFam" id="1.10.3810.10:FF:000003">
    <property type="entry name" value="Penicillin-binding protein 1a"/>
    <property type="match status" value="1"/>
</dbReference>
<dbReference type="PANTHER" id="PTHR32282:SF27">
    <property type="entry name" value="PENICILLIN-BINDING PROTEIN 1A"/>
    <property type="match status" value="1"/>
</dbReference>
<evidence type="ECO:0000259" key="30">
    <source>
        <dbReference type="Pfam" id="PF00912"/>
    </source>
</evidence>
<keyword evidence="18 28" id="KW-1133">Transmembrane helix</keyword>
<dbReference type="InterPro" id="IPR012338">
    <property type="entry name" value="Beta-lactam/transpept-like"/>
</dbReference>
<keyword evidence="7" id="KW-1003">Cell membrane</keyword>
<evidence type="ECO:0000256" key="26">
    <source>
        <dbReference type="ARBA" id="ARBA00060592"/>
    </source>
</evidence>
<dbReference type="InterPro" id="IPR050396">
    <property type="entry name" value="Glycosyltr_51/Transpeptidase"/>
</dbReference>
<comment type="pathway">
    <text evidence="2">Cell wall biogenesis; peptidoglycan biosynthesis.</text>
</comment>
<dbReference type="InterPro" id="IPR023346">
    <property type="entry name" value="Lysozyme-like_dom_sf"/>
</dbReference>
<dbReference type="Pfam" id="PF00905">
    <property type="entry name" value="Transpeptidase"/>
    <property type="match status" value="1"/>
</dbReference>
<name>A0A6M4AUZ0_9SPHN</name>
<accession>A0A6M4AUZ0</accession>
<dbReference type="SUPFAM" id="SSF56601">
    <property type="entry name" value="beta-lactamase/transpeptidase-like"/>
    <property type="match status" value="1"/>
</dbReference>
<feature type="domain" description="Glycosyl transferase family 51" evidence="30">
    <location>
        <begin position="108"/>
        <end position="281"/>
    </location>
</feature>
<dbReference type="PANTHER" id="PTHR32282">
    <property type="entry name" value="BINDING PROTEIN TRANSPEPTIDASE, PUTATIVE-RELATED"/>
    <property type="match status" value="1"/>
</dbReference>
<evidence type="ECO:0000256" key="9">
    <source>
        <dbReference type="ARBA" id="ARBA00022645"/>
    </source>
</evidence>
<dbReference type="GO" id="GO:0005886">
    <property type="term" value="C:plasma membrane"/>
    <property type="evidence" value="ECO:0007669"/>
    <property type="project" value="UniProtKB-SubCell"/>
</dbReference>
<evidence type="ECO:0000256" key="8">
    <source>
        <dbReference type="ARBA" id="ARBA00022519"/>
    </source>
</evidence>
<evidence type="ECO:0000256" key="21">
    <source>
        <dbReference type="ARBA" id="ARBA00023268"/>
    </source>
</evidence>
<dbReference type="GO" id="GO:0071555">
    <property type="term" value="P:cell wall organization"/>
    <property type="evidence" value="ECO:0007669"/>
    <property type="project" value="UniProtKB-KW"/>
</dbReference>
<keyword evidence="22" id="KW-0961">Cell wall biogenesis/degradation</keyword>
<dbReference type="GO" id="GO:0008955">
    <property type="term" value="F:peptidoglycan glycosyltransferase activity"/>
    <property type="evidence" value="ECO:0007669"/>
    <property type="project" value="UniProtKB-EC"/>
</dbReference>
<evidence type="ECO:0000256" key="6">
    <source>
        <dbReference type="ARBA" id="ARBA00018638"/>
    </source>
</evidence>
<evidence type="ECO:0000313" key="32">
    <source>
        <dbReference type="EMBL" id="QJQ32230.1"/>
    </source>
</evidence>
<dbReference type="Gene3D" id="1.10.3810.10">
    <property type="entry name" value="Biosynthetic peptidoglycan transglycosylase-like"/>
    <property type="match status" value="1"/>
</dbReference>
<evidence type="ECO:0000256" key="17">
    <source>
        <dbReference type="ARBA" id="ARBA00022984"/>
    </source>
</evidence>
<evidence type="ECO:0000256" key="18">
    <source>
        <dbReference type="ARBA" id="ARBA00022989"/>
    </source>
</evidence>
<keyword evidence="10" id="KW-0645">Protease</keyword>
<keyword evidence="19 28" id="KW-0472">Membrane</keyword>
<evidence type="ECO:0000256" key="4">
    <source>
        <dbReference type="ARBA" id="ARBA00007739"/>
    </source>
</evidence>
<dbReference type="Pfam" id="PF17092">
    <property type="entry name" value="PCB_OB"/>
    <property type="match status" value="1"/>
</dbReference>
<gene>
    <name evidence="32" type="ORF">GV829_06985</name>
</gene>
<evidence type="ECO:0000256" key="24">
    <source>
        <dbReference type="ARBA" id="ARBA00044770"/>
    </source>
</evidence>
<keyword evidence="8" id="KW-0997">Cell inner membrane</keyword>
<evidence type="ECO:0000256" key="14">
    <source>
        <dbReference type="ARBA" id="ARBA00022801"/>
    </source>
</evidence>
<keyword evidence="11" id="KW-0328">Glycosyltransferase</keyword>